<dbReference type="InterPro" id="IPR037424">
    <property type="entry name" value="NocR_PBP2"/>
</dbReference>
<keyword evidence="4" id="KW-0804">Transcription</keyword>
<dbReference type="PANTHER" id="PTHR30427">
    <property type="entry name" value="TRANSCRIPTIONAL ACTIVATOR PROTEIN LYSR"/>
    <property type="match status" value="1"/>
</dbReference>
<dbReference type="Gene3D" id="1.10.10.10">
    <property type="entry name" value="Winged helix-like DNA-binding domain superfamily/Winged helix DNA-binding domain"/>
    <property type="match status" value="1"/>
</dbReference>
<dbReference type="InterPro" id="IPR036390">
    <property type="entry name" value="WH_DNA-bd_sf"/>
</dbReference>
<evidence type="ECO:0000313" key="6">
    <source>
        <dbReference type="EMBL" id="CAB3693002.1"/>
    </source>
</evidence>
<dbReference type="InterPro" id="IPR000847">
    <property type="entry name" value="LysR_HTH_N"/>
</dbReference>
<dbReference type="PROSITE" id="PS50931">
    <property type="entry name" value="HTH_LYSR"/>
    <property type="match status" value="1"/>
</dbReference>
<evidence type="ECO:0000259" key="5">
    <source>
        <dbReference type="PROSITE" id="PS50931"/>
    </source>
</evidence>
<dbReference type="GO" id="GO:0009089">
    <property type="term" value="P:lysine biosynthetic process via diaminopimelate"/>
    <property type="evidence" value="ECO:0007669"/>
    <property type="project" value="TreeGrafter"/>
</dbReference>
<dbReference type="InterPro" id="IPR005119">
    <property type="entry name" value="LysR_subst-bd"/>
</dbReference>
<dbReference type="GO" id="GO:0010628">
    <property type="term" value="P:positive regulation of gene expression"/>
    <property type="evidence" value="ECO:0007669"/>
    <property type="project" value="TreeGrafter"/>
</dbReference>
<keyword evidence="2" id="KW-0805">Transcription regulation</keyword>
<evidence type="ECO:0000256" key="1">
    <source>
        <dbReference type="ARBA" id="ARBA00009437"/>
    </source>
</evidence>
<evidence type="ECO:0000256" key="4">
    <source>
        <dbReference type="ARBA" id="ARBA00023163"/>
    </source>
</evidence>
<evidence type="ECO:0000256" key="3">
    <source>
        <dbReference type="ARBA" id="ARBA00023125"/>
    </source>
</evidence>
<organism evidence="6 7">
    <name type="scientific">Achromobacter deleyi</name>
    <dbReference type="NCBI Taxonomy" id="1353891"/>
    <lineage>
        <taxon>Bacteria</taxon>
        <taxon>Pseudomonadati</taxon>
        <taxon>Pseudomonadota</taxon>
        <taxon>Betaproteobacteria</taxon>
        <taxon>Burkholderiales</taxon>
        <taxon>Alcaligenaceae</taxon>
        <taxon>Achromobacter</taxon>
    </lineage>
</organism>
<accession>A0A6S6ZT97</accession>
<dbReference type="EMBL" id="CADIJO010000006">
    <property type="protein sequence ID" value="CAB3693002.1"/>
    <property type="molecule type" value="Genomic_DNA"/>
</dbReference>
<dbReference type="GO" id="GO:0003700">
    <property type="term" value="F:DNA-binding transcription factor activity"/>
    <property type="evidence" value="ECO:0007669"/>
    <property type="project" value="InterPro"/>
</dbReference>
<proteinExistence type="inferred from homology"/>
<dbReference type="Gene3D" id="3.40.190.290">
    <property type="match status" value="1"/>
</dbReference>
<feature type="domain" description="HTH lysR-type" evidence="5">
    <location>
        <begin position="26"/>
        <end position="83"/>
    </location>
</feature>
<keyword evidence="3" id="KW-0238">DNA-binding</keyword>
<dbReference type="Pfam" id="PF00126">
    <property type="entry name" value="HTH_1"/>
    <property type="match status" value="1"/>
</dbReference>
<dbReference type="GO" id="GO:0043565">
    <property type="term" value="F:sequence-specific DNA binding"/>
    <property type="evidence" value="ECO:0007669"/>
    <property type="project" value="TreeGrafter"/>
</dbReference>
<dbReference type="AlphaFoldDB" id="A0A6S6ZT97"/>
<evidence type="ECO:0000313" key="7">
    <source>
        <dbReference type="Proteomes" id="UP000494111"/>
    </source>
</evidence>
<dbReference type="SUPFAM" id="SSF53850">
    <property type="entry name" value="Periplasmic binding protein-like II"/>
    <property type="match status" value="1"/>
</dbReference>
<dbReference type="CDD" id="cd08415">
    <property type="entry name" value="PBP2_LysR_opines_like"/>
    <property type="match status" value="1"/>
</dbReference>
<reference evidence="6 7" key="1">
    <citation type="submission" date="2020-04" db="EMBL/GenBank/DDBJ databases">
        <authorList>
            <person name="De Canck E."/>
        </authorList>
    </citation>
    <scope>NUCLEOTIDE SEQUENCE [LARGE SCALE GENOMIC DNA]</scope>
    <source>
        <strain evidence="6 7">LMG 3458</strain>
    </source>
</reference>
<dbReference type="SUPFAM" id="SSF46785">
    <property type="entry name" value="Winged helix' DNA-binding domain"/>
    <property type="match status" value="1"/>
</dbReference>
<dbReference type="PANTHER" id="PTHR30427:SF1">
    <property type="entry name" value="TRANSCRIPTIONAL ACTIVATOR PROTEIN LYSR"/>
    <property type="match status" value="1"/>
</dbReference>
<sequence length="322" mass="35420">MYLKKFFFRHSLCRFAIPCEPMSRPLNFRQIEAFHAVMLTGTTTGAAQMLRTTQPSISRLLSQAQQASGLKLFDMERGRLRPTREAKDLFDTVKRHFVGLERIEDRVAAMRRSGSGVLRLACTPALGLGMLPGAVEEFAQRYPDVHINMQTVGSQYLREGLLHGTYDVVVTTVPLEGAHLSLTSLHESAAVCVMRPDHPLAELASIGIADLNERRLLVLNADDDVYLQLRGAMLAHQVQPVSEIETTYSSTICALAAAGTGLGIVNPYIADVFAQQLAIRPFTPKLPVRVCMAYPAQTAPSVVTEAFVDILTRRLQTMAALA</sequence>
<protein>
    <submittedName>
        <fullName evidence="6">Octopine catabolism/uptake operon regulatory protein OccR</fullName>
    </submittedName>
</protein>
<evidence type="ECO:0000256" key="2">
    <source>
        <dbReference type="ARBA" id="ARBA00023015"/>
    </source>
</evidence>
<dbReference type="Pfam" id="PF03466">
    <property type="entry name" value="LysR_substrate"/>
    <property type="match status" value="1"/>
</dbReference>
<comment type="similarity">
    <text evidence="1">Belongs to the LysR transcriptional regulatory family.</text>
</comment>
<dbReference type="InterPro" id="IPR036388">
    <property type="entry name" value="WH-like_DNA-bd_sf"/>
</dbReference>
<gene>
    <name evidence="6" type="primary">occR_3</name>
    <name evidence="6" type="ORF">LMG3458_02229</name>
</gene>
<name>A0A6S6ZT97_9BURK</name>
<dbReference type="Proteomes" id="UP000494111">
    <property type="component" value="Unassembled WGS sequence"/>
</dbReference>